<organism evidence="2 3">
    <name type="scientific">Roseomonas acroporae</name>
    <dbReference type="NCBI Taxonomy" id="2937791"/>
    <lineage>
        <taxon>Bacteria</taxon>
        <taxon>Pseudomonadati</taxon>
        <taxon>Pseudomonadota</taxon>
        <taxon>Alphaproteobacteria</taxon>
        <taxon>Acetobacterales</taxon>
        <taxon>Roseomonadaceae</taxon>
        <taxon>Roseomonas</taxon>
    </lineage>
</organism>
<sequence>MLLGDFVMFAEQQKTLADAAGKADWCFHVAEKARELAAGIGRPVDGLPKGGRDSFYDAWSHLGDGMPYMPDDPFSQRLDTLMQQAAPDIHRKERQPGETASTGAWFDVWNSRLVPALIALSLVAERAERKWSAEIKRGVSSRTALAENFSVGPGKASSGSLGKTRNRAPSSQQRKHVGIACPAAPLSSGTGNSCF</sequence>
<protein>
    <submittedName>
        <fullName evidence="2">Uncharacterized protein</fullName>
    </submittedName>
</protein>
<dbReference type="AlphaFoldDB" id="A0A9X1YFY6"/>
<evidence type="ECO:0000313" key="3">
    <source>
        <dbReference type="Proteomes" id="UP001139516"/>
    </source>
</evidence>
<gene>
    <name evidence="2" type="ORF">M0638_27855</name>
</gene>
<dbReference type="EMBL" id="JALPRX010000198">
    <property type="protein sequence ID" value="MCK8788168.1"/>
    <property type="molecule type" value="Genomic_DNA"/>
</dbReference>
<proteinExistence type="predicted"/>
<accession>A0A9X1YFY6</accession>
<evidence type="ECO:0000313" key="2">
    <source>
        <dbReference type="EMBL" id="MCK8788168.1"/>
    </source>
</evidence>
<name>A0A9X1YFY6_9PROT</name>
<reference evidence="2" key="1">
    <citation type="submission" date="2022-04" db="EMBL/GenBank/DDBJ databases">
        <title>Roseomonas acroporae sp. nov., isolated from coral Acropora digitifera.</title>
        <authorList>
            <person name="Sun H."/>
        </authorList>
    </citation>
    <scope>NUCLEOTIDE SEQUENCE</scope>
    <source>
        <strain evidence="2">NAR14</strain>
    </source>
</reference>
<keyword evidence="3" id="KW-1185">Reference proteome</keyword>
<feature type="region of interest" description="Disordered" evidence="1">
    <location>
        <begin position="150"/>
        <end position="182"/>
    </location>
</feature>
<dbReference type="RefSeq" id="WP_248670209.1">
    <property type="nucleotide sequence ID" value="NZ_JALPRX010000198.1"/>
</dbReference>
<dbReference type="Proteomes" id="UP001139516">
    <property type="component" value="Unassembled WGS sequence"/>
</dbReference>
<comment type="caution">
    <text evidence="2">The sequence shown here is derived from an EMBL/GenBank/DDBJ whole genome shotgun (WGS) entry which is preliminary data.</text>
</comment>
<evidence type="ECO:0000256" key="1">
    <source>
        <dbReference type="SAM" id="MobiDB-lite"/>
    </source>
</evidence>
<feature type="compositionally biased region" description="Polar residues" evidence="1">
    <location>
        <begin position="157"/>
        <end position="172"/>
    </location>
</feature>